<evidence type="ECO:0000313" key="2">
    <source>
        <dbReference type="Proteomes" id="UP000198704"/>
    </source>
</evidence>
<protein>
    <submittedName>
        <fullName evidence="1">Uncharacterized protein</fullName>
    </submittedName>
</protein>
<dbReference type="STRING" id="582672.SAMN05216360_12388"/>
<dbReference type="Proteomes" id="UP000198704">
    <property type="component" value="Unassembled WGS sequence"/>
</dbReference>
<accession>A0A1H0JU26</accession>
<evidence type="ECO:0000313" key="1">
    <source>
        <dbReference type="EMBL" id="SDO47019.1"/>
    </source>
</evidence>
<sequence>MAEVHLLSQRFDQAGAERLAIVLEQVLAANADLGPRWPQIRALGGSPRQLSRDLEQEIDRVAVASGSSAPEIKTLHSSLHRLADTFSRLGSLVETYPS</sequence>
<dbReference type="EMBL" id="FNHS01000023">
    <property type="protein sequence ID" value="SDO47019.1"/>
    <property type="molecule type" value="Genomic_DNA"/>
</dbReference>
<reference evidence="2" key="1">
    <citation type="submission" date="2016-10" db="EMBL/GenBank/DDBJ databases">
        <authorList>
            <person name="Varghese N."/>
            <person name="Submissions S."/>
        </authorList>
    </citation>
    <scope>NUCLEOTIDE SEQUENCE [LARGE SCALE GENOMIC DNA]</scope>
    <source>
        <strain evidence="2">BL47</strain>
    </source>
</reference>
<name>A0A1H0JU26_9HYPH</name>
<gene>
    <name evidence="1" type="ORF">SAMN05216360_12388</name>
</gene>
<proteinExistence type="predicted"/>
<dbReference type="AlphaFoldDB" id="A0A1H0JU26"/>
<organism evidence="1 2">
    <name type="scientific">Methylobacterium phyllostachyos</name>
    <dbReference type="NCBI Taxonomy" id="582672"/>
    <lineage>
        <taxon>Bacteria</taxon>
        <taxon>Pseudomonadati</taxon>
        <taxon>Pseudomonadota</taxon>
        <taxon>Alphaproteobacteria</taxon>
        <taxon>Hyphomicrobiales</taxon>
        <taxon>Methylobacteriaceae</taxon>
        <taxon>Methylobacterium</taxon>
    </lineage>
</organism>
<keyword evidence="2" id="KW-1185">Reference proteome</keyword>